<sequence length="192" mass="21360">MLEWRAFVVSSGPLGLRGVNKVHICLVAAVAANNAIGINNKLPWYLPGDLRYFKRLTMGKPIIMGRKTFESLGKPLPGRTNIVITRNSAFAAEGVKVVHTLEAAIALAESIGLIDGCEEMMVIGGAQIYEQALPVATRLYLTRVHKSFEGDTFFPEFDDNQWQLTAEETQETDHQPPLKYSYQILDRAVLQK</sequence>
<feature type="domain" description="DHFR" evidence="10">
    <location>
        <begin position="23"/>
        <end position="187"/>
    </location>
</feature>
<dbReference type="PIRSF" id="PIRSF000194">
    <property type="entry name" value="DHFR"/>
    <property type="match status" value="1"/>
</dbReference>
<dbReference type="GO" id="GO:0046654">
    <property type="term" value="P:tetrahydrofolate biosynthetic process"/>
    <property type="evidence" value="ECO:0007669"/>
    <property type="project" value="UniProtKB-UniPathway"/>
</dbReference>
<protein>
    <recommendedName>
        <fullName evidence="3 8">Dihydrofolate reductase</fullName>
        <ecNumber evidence="3 8">1.5.1.3</ecNumber>
    </recommendedName>
</protein>
<dbReference type="EC" id="1.5.1.3" evidence="3 8"/>
<keyword evidence="6 8" id="KW-0560">Oxidoreductase</keyword>
<dbReference type="InterPro" id="IPR017925">
    <property type="entry name" value="DHFR_CS"/>
</dbReference>
<evidence type="ECO:0000256" key="5">
    <source>
        <dbReference type="ARBA" id="ARBA00022857"/>
    </source>
</evidence>
<gene>
    <name evidence="11" type="ORF">H0A36_19465</name>
</gene>
<dbReference type="Proteomes" id="UP000569732">
    <property type="component" value="Unassembled WGS sequence"/>
</dbReference>
<keyword evidence="12" id="KW-1185">Reference proteome</keyword>
<accession>A0A853IE29</accession>
<evidence type="ECO:0000256" key="1">
    <source>
        <dbReference type="ARBA" id="ARBA00004903"/>
    </source>
</evidence>
<dbReference type="InterPro" id="IPR012259">
    <property type="entry name" value="DHFR"/>
</dbReference>
<evidence type="ECO:0000256" key="8">
    <source>
        <dbReference type="PIRNR" id="PIRNR000194"/>
    </source>
</evidence>
<comment type="pathway">
    <text evidence="1 8">Cofactor biosynthesis; tetrahydrofolate biosynthesis; 5,6,7,8-tetrahydrofolate from 7,8-dihydrofolate: step 1/1.</text>
</comment>
<dbReference type="PANTHER" id="PTHR48069">
    <property type="entry name" value="DIHYDROFOLATE REDUCTASE"/>
    <property type="match status" value="1"/>
</dbReference>
<reference evidence="11 12" key="1">
    <citation type="submission" date="2020-07" db="EMBL/GenBank/DDBJ databases">
        <title>Endozoicomonas sp. nov., isolated from sediment.</title>
        <authorList>
            <person name="Gu T."/>
        </authorList>
    </citation>
    <scope>NUCLEOTIDE SEQUENCE [LARGE SCALE GENOMIC DNA]</scope>
    <source>
        <strain evidence="11 12">SM1973</strain>
    </source>
</reference>
<dbReference type="PRINTS" id="PR00070">
    <property type="entry name" value="DHFR"/>
</dbReference>
<dbReference type="GO" id="GO:0046452">
    <property type="term" value="P:dihydrofolate metabolic process"/>
    <property type="evidence" value="ECO:0007669"/>
    <property type="project" value="TreeGrafter"/>
</dbReference>
<evidence type="ECO:0000313" key="12">
    <source>
        <dbReference type="Proteomes" id="UP000569732"/>
    </source>
</evidence>
<dbReference type="AlphaFoldDB" id="A0A853IE29"/>
<dbReference type="FunFam" id="3.40.430.10:FF:000001">
    <property type="entry name" value="Dihydrofolate reductase"/>
    <property type="match status" value="1"/>
</dbReference>
<evidence type="ECO:0000256" key="4">
    <source>
        <dbReference type="ARBA" id="ARBA00022563"/>
    </source>
</evidence>
<dbReference type="PANTHER" id="PTHR48069:SF3">
    <property type="entry name" value="DIHYDROFOLATE REDUCTASE"/>
    <property type="match status" value="1"/>
</dbReference>
<evidence type="ECO:0000256" key="3">
    <source>
        <dbReference type="ARBA" id="ARBA00012856"/>
    </source>
</evidence>
<name>A0A853IE29_9GAMM</name>
<evidence type="ECO:0000313" key="11">
    <source>
        <dbReference type="EMBL" id="NYZ68201.1"/>
    </source>
</evidence>
<dbReference type="InterPro" id="IPR001796">
    <property type="entry name" value="DHFR_dom"/>
</dbReference>
<evidence type="ECO:0000256" key="7">
    <source>
        <dbReference type="ARBA" id="ARBA00025067"/>
    </source>
</evidence>
<dbReference type="PROSITE" id="PS00075">
    <property type="entry name" value="DHFR_1"/>
    <property type="match status" value="1"/>
</dbReference>
<dbReference type="GO" id="GO:0070401">
    <property type="term" value="F:NADP+ binding"/>
    <property type="evidence" value="ECO:0007669"/>
    <property type="project" value="UniProtKB-ARBA"/>
</dbReference>
<comment type="catalytic activity">
    <reaction evidence="8">
        <text>(6S)-5,6,7,8-tetrahydrofolate + NADP(+) = 7,8-dihydrofolate + NADPH + H(+)</text>
        <dbReference type="Rhea" id="RHEA:15009"/>
        <dbReference type="ChEBI" id="CHEBI:15378"/>
        <dbReference type="ChEBI" id="CHEBI:57451"/>
        <dbReference type="ChEBI" id="CHEBI:57453"/>
        <dbReference type="ChEBI" id="CHEBI:57783"/>
        <dbReference type="ChEBI" id="CHEBI:58349"/>
        <dbReference type="EC" id="1.5.1.3"/>
    </reaction>
</comment>
<evidence type="ECO:0000256" key="9">
    <source>
        <dbReference type="RuleBase" id="RU004474"/>
    </source>
</evidence>
<dbReference type="SUPFAM" id="SSF53597">
    <property type="entry name" value="Dihydrofolate reductase-like"/>
    <property type="match status" value="1"/>
</dbReference>
<dbReference type="GO" id="GO:0006730">
    <property type="term" value="P:one-carbon metabolic process"/>
    <property type="evidence" value="ECO:0007669"/>
    <property type="project" value="UniProtKB-KW"/>
</dbReference>
<dbReference type="RefSeq" id="WP_180570220.1">
    <property type="nucleotide sequence ID" value="NZ_JACCKB010000037.1"/>
</dbReference>
<comment type="caution">
    <text evidence="11">The sequence shown here is derived from an EMBL/GenBank/DDBJ whole genome shotgun (WGS) entry which is preliminary data.</text>
</comment>
<evidence type="ECO:0000259" key="10">
    <source>
        <dbReference type="PROSITE" id="PS51330"/>
    </source>
</evidence>
<organism evidence="11 12">
    <name type="scientific">Spartinivicinus marinus</name>
    <dbReference type="NCBI Taxonomy" id="2994442"/>
    <lineage>
        <taxon>Bacteria</taxon>
        <taxon>Pseudomonadati</taxon>
        <taxon>Pseudomonadota</taxon>
        <taxon>Gammaproteobacteria</taxon>
        <taxon>Oceanospirillales</taxon>
        <taxon>Zooshikellaceae</taxon>
        <taxon>Spartinivicinus</taxon>
    </lineage>
</organism>
<keyword evidence="4 8" id="KW-0554">One-carbon metabolism</keyword>
<dbReference type="UniPathway" id="UPA00077">
    <property type="reaction ID" value="UER00158"/>
</dbReference>
<evidence type="ECO:0000256" key="2">
    <source>
        <dbReference type="ARBA" id="ARBA00009539"/>
    </source>
</evidence>
<dbReference type="GO" id="GO:0005829">
    <property type="term" value="C:cytosol"/>
    <property type="evidence" value="ECO:0007669"/>
    <property type="project" value="TreeGrafter"/>
</dbReference>
<dbReference type="EMBL" id="JACCKB010000037">
    <property type="protein sequence ID" value="NYZ68201.1"/>
    <property type="molecule type" value="Genomic_DNA"/>
</dbReference>
<dbReference type="CDD" id="cd00209">
    <property type="entry name" value="DHFR"/>
    <property type="match status" value="1"/>
</dbReference>
<dbReference type="PROSITE" id="PS51330">
    <property type="entry name" value="DHFR_2"/>
    <property type="match status" value="1"/>
</dbReference>
<evidence type="ECO:0000256" key="6">
    <source>
        <dbReference type="ARBA" id="ARBA00023002"/>
    </source>
</evidence>
<comment type="function">
    <text evidence="7 8">Key enzyme in folate metabolism. Catalyzes an essential reaction for de novo glycine and purine synthesis, and for DNA precursor synthesis.</text>
</comment>
<dbReference type="Pfam" id="PF00186">
    <property type="entry name" value="DHFR_1"/>
    <property type="match status" value="1"/>
</dbReference>
<keyword evidence="5 8" id="KW-0521">NADP</keyword>
<comment type="similarity">
    <text evidence="2 8 9">Belongs to the dihydrofolate reductase family.</text>
</comment>
<dbReference type="GO" id="GO:0004146">
    <property type="term" value="F:dihydrofolate reductase activity"/>
    <property type="evidence" value="ECO:0007669"/>
    <property type="project" value="UniProtKB-EC"/>
</dbReference>
<dbReference type="Gene3D" id="3.40.430.10">
    <property type="entry name" value="Dihydrofolate Reductase, subunit A"/>
    <property type="match status" value="1"/>
</dbReference>
<proteinExistence type="inferred from homology"/>
<dbReference type="InterPro" id="IPR024072">
    <property type="entry name" value="DHFR-like_dom_sf"/>
</dbReference>
<dbReference type="GO" id="GO:0046655">
    <property type="term" value="P:folic acid metabolic process"/>
    <property type="evidence" value="ECO:0007669"/>
    <property type="project" value="TreeGrafter"/>
</dbReference>